<dbReference type="SUPFAM" id="SSF53474">
    <property type="entry name" value="alpha/beta-Hydrolases"/>
    <property type="match status" value="1"/>
</dbReference>
<proteinExistence type="predicted"/>
<protein>
    <recommendedName>
        <fullName evidence="1">Peptidase S9 prolyl oligopeptidase catalytic domain-containing protein</fullName>
    </recommendedName>
</protein>
<name>A0A0F7ZYZ3_9HYPO</name>
<dbReference type="PANTHER" id="PTHR22946">
    <property type="entry name" value="DIENELACTONE HYDROLASE DOMAIN-CONTAINING PROTEIN-RELATED"/>
    <property type="match status" value="1"/>
</dbReference>
<dbReference type="GO" id="GO:0006508">
    <property type="term" value="P:proteolysis"/>
    <property type="evidence" value="ECO:0007669"/>
    <property type="project" value="InterPro"/>
</dbReference>
<dbReference type="Gene3D" id="3.40.50.1820">
    <property type="entry name" value="alpha/beta hydrolase"/>
    <property type="match status" value="1"/>
</dbReference>
<organism evidence="2 3">
    <name type="scientific">Hirsutella minnesotensis 3608</name>
    <dbReference type="NCBI Taxonomy" id="1043627"/>
    <lineage>
        <taxon>Eukaryota</taxon>
        <taxon>Fungi</taxon>
        <taxon>Dikarya</taxon>
        <taxon>Ascomycota</taxon>
        <taxon>Pezizomycotina</taxon>
        <taxon>Sordariomycetes</taxon>
        <taxon>Hypocreomycetidae</taxon>
        <taxon>Hypocreales</taxon>
        <taxon>Ophiocordycipitaceae</taxon>
        <taxon>Hirsutella</taxon>
    </lineage>
</organism>
<dbReference type="OrthoDB" id="249703at2759"/>
<dbReference type="EMBL" id="KQ030536">
    <property type="protein sequence ID" value="KJZ73322.1"/>
    <property type="molecule type" value="Genomic_DNA"/>
</dbReference>
<accession>A0A0F7ZYZ3</accession>
<evidence type="ECO:0000313" key="3">
    <source>
        <dbReference type="Proteomes" id="UP000054481"/>
    </source>
</evidence>
<evidence type="ECO:0000313" key="2">
    <source>
        <dbReference type="EMBL" id="KJZ73322.1"/>
    </source>
</evidence>
<dbReference type="InterPro" id="IPR001375">
    <property type="entry name" value="Peptidase_S9_cat"/>
</dbReference>
<dbReference type="Gene3D" id="1.20.1440.110">
    <property type="entry name" value="acylaminoacyl peptidase"/>
    <property type="match status" value="1"/>
</dbReference>
<reference evidence="2 3" key="1">
    <citation type="journal article" date="2014" name="Genome Biol. Evol.">
        <title>Comparative genomics and transcriptomics analyses reveal divergent lifestyle features of nematode endoparasitic fungus Hirsutella minnesotensis.</title>
        <authorList>
            <person name="Lai Y."/>
            <person name="Liu K."/>
            <person name="Zhang X."/>
            <person name="Zhang X."/>
            <person name="Li K."/>
            <person name="Wang N."/>
            <person name="Shu C."/>
            <person name="Wu Y."/>
            <person name="Wang C."/>
            <person name="Bushley K.E."/>
            <person name="Xiang M."/>
            <person name="Liu X."/>
        </authorList>
    </citation>
    <scope>NUCLEOTIDE SEQUENCE [LARGE SCALE GENOMIC DNA]</scope>
    <source>
        <strain evidence="2 3">3608</strain>
    </source>
</reference>
<dbReference type="Pfam" id="PF00326">
    <property type="entry name" value="Peptidase_S9"/>
    <property type="match status" value="1"/>
</dbReference>
<dbReference type="GO" id="GO:0008236">
    <property type="term" value="F:serine-type peptidase activity"/>
    <property type="evidence" value="ECO:0007669"/>
    <property type="project" value="InterPro"/>
</dbReference>
<dbReference type="InterPro" id="IPR050261">
    <property type="entry name" value="FrsA_esterase"/>
</dbReference>
<gene>
    <name evidence="2" type="ORF">HIM_07326</name>
</gene>
<dbReference type="PANTHER" id="PTHR22946:SF12">
    <property type="entry name" value="CONIDIAL PIGMENT BIOSYNTHESIS PROTEIN AYG1 (AFU_ORTHOLOGUE AFUA_2G17550)"/>
    <property type="match status" value="1"/>
</dbReference>
<dbReference type="AlphaFoldDB" id="A0A0F7ZYZ3"/>
<sequence>MPPTFLNDDPLFDFNLLRPLSLSVYDGSDIGEVLMAARNIIPGDFESFSSAFLQLANKVCNRAASIVKSDFPFSARTALFSAATYFRSADFFLHGNSTDVRVVDYWHRQTDAFDQAISLLNPPGKRLTIRTPDFDVPATWYTPAGQHARQLPTIIMGNGYDGSQEELYHVIGAAAIERGYNVLTYEGPGQPAVIRQQGLGFIPDWERVVTPVMDYVLQHMDNVDPDSVGLLGLSFGGYLAPRAAAFDHRFAAVIALDGVWDFGATTRSGFGTEMLKLHASGNRQEFDKRARSAFLRPGTPTHLRWGLEQGLWAFRTQSPFDLVVQAANYTLEHVAHLIKTPTFIGDAQRDLFFGGQPRRLAEALGSWGHLHEFKVADGTGMHSGIGALKQQSQVVLDWFQHVVDERQDTRRRHFYGVSVNGKSIRDL</sequence>
<dbReference type="InterPro" id="IPR029058">
    <property type="entry name" value="AB_hydrolase_fold"/>
</dbReference>
<keyword evidence="3" id="KW-1185">Reference proteome</keyword>
<dbReference type="Proteomes" id="UP000054481">
    <property type="component" value="Unassembled WGS sequence"/>
</dbReference>
<evidence type="ECO:0000259" key="1">
    <source>
        <dbReference type="Pfam" id="PF00326"/>
    </source>
</evidence>
<feature type="domain" description="Peptidase S9 prolyl oligopeptidase catalytic" evidence="1">
    <location>
        <begin position="212"/>
        <end position="291"/>
    </location>
</feature>